<accession>A0A117R3W4</accession>
<proteinExistence type="predicted"/>
<dbReference type="AlphaFoldDB" id="A0A117R3W4"/>
<comment type="caution">
    <text evidence="1">The sequence shown here is derived from an EMBL/GenBank/DDBJ whole genome shotgun (WGS) entry which is preliminary data.</text>
</comment>
<protein>
    <submittedName>
        <fullName evidence="1">Uncharacterized protein</fullName>
    </submittedName>
</protein>
<keyword evidence="2" id="KW-1185">Reference proteome</keyword>
<reference evidence="1 2" key="1">
    <citation type="submission" date="2015-10" db="EMBL/GenBank/DDBJ databases">
        <title>Draft genome sequence of Streptomyces griseorubiginosus DSM 40469, type strain for the species Streptomyces griseorubiginosus.</title>
        <authorList>
            <person name="Ruckert C."/>
            <person name="Winkler A."/>
            <person name="Kalinowski J."/>
            <person name="Kampfer P."/>
            <person name="Glaeser S."/>
        </authorList>
    </citation>
    <scope>NUCLEOTIDE SEQUENCE [LARGE SCALE GENOMIC DNA]</scope>
    <source>
        <strain evidence="1 2">DSM 40469</strain>
    </source>
</reference>
<evidence type="ECO:0000313" key="2">
    <source>
        <dbReference type="Proteomes" id="UP000054375"/>
    </source>
</evidence>
<name>A0A117R3W4_9ACTN</name>
<organism evidence="1 2">
    <name type="scientific">Streptomyces griseorubiginosus</name>
    <dbReference type="NCBI Taxonomy" id="67304"/>
    <lineage>
        <taxon>Bacteria</taxon>
        <taxon>Bacillati</taxon>
        <taxon>Actinomycetota</taxon>
        <taxon>Actinomycetes</taxon>
        <taxon>Kitasatosporales</taxon>
        <taxon>Streptomycetaceae</taxon>
        <taxon>Streptomyces</taxon>
    </lineage>
</organism>
<dbReference type="Proteomes" id="UP000054375">
    <property type="component" value="Unassembled WGS sequence"/>
</dbReference>
<dbReference type="EMBL" id="LMWV01000005">
    <property type="protein sequence ID" value="KUN69691.1"/>
    <property type="molecule type" value="Genomic_DNA"/>
</dbReference>
<gene>
    <name evidence="1" type="ORF">AQJ54_08700</name>
</gene>
<evidence type="ECO:0000313" key="1">
    <source>
        <dbReference type="EMBL" id="KUN69691.1"/>
    </source>
</evidence>
<sequence length="117" mass="12520">MCDQRGAFTGDEVAFDQRDQLAVRVQGPVGQSEAGHLHARSVPRGLRLVDPFPLGEAGTTSRVDDGDTVDPVSQAEHGHRGTEFAVAPQGAVGEELGVVRMRHHGDNTLRASGLRDR</sequence>